<evidence type="ECO:0000256" key="5">
    <source>
        <dbReference type="ARBA" id="ARBA00022989"/>
    </source>
</evidence>
<dbReference type="Pfam" id="PF21082">
    <property type="entry name" value="MS_channel_3rd"/>
    <property type="match status" value="1"/>
</dbReference>
<dbReference type="InterPro" id="IPR006685">
    <property type="entry name" value="MscS_channel_2nd"/>
</dbReference>
<protein>
    <submittedName>
        <fullName evidence="10">Mechanosensitive ion channel</fullName>
    </submittedName>
</protein>
<dbReference type="GO" id="GO:0008381">
    <property type="term" value="F:mechanosensitive monoatomic ion channel activity"/>
    <property type="evidence" value="ECO:0007669"/>
    <property type="project" value="UniProtKB-ARBA"/>
</dbReference>
<comment type="similarity">
    <text evidence="2">Belongs to the MscS (TC 1.A.23) family.</text>
</comment>
<keyword evidence="4 7" id="KW-0812">Transmembrane</keyword>
<dbReference type="InterPro" id="IPR052702">
    <property type="entry name" value="MscS-like_channel"/>
</dbReference>
<feature type="transmembrane region" description="Helical" evidence="7">
    <location>
        <begin position="12"/>
        <end position="39"/>
    </location>
</feature>
<evidence type="ECO:0000256" key="7">
    <source>
        <dbReference type="SAM" id="Phobius"/>
    </source>
</evidence>
<evidence type="ECO:0000313" key="11">
    <source>
        <dbReference type="Proteomes" id="UP000653472"/>
    </source>
</evidence>
<keyword evidence="5 7" id="KW-1133">Transmembrane helix</keyword>
<feature type="domain" description="Mechanosensitive ion channel MscS" evidence="8">
    <location>
        <begin position="204"/>
        <end position="268"/>
    </location>
</feature>
<dbReference type="PANTHER" id="PTHR30347:SF1">
    <property type="entry name" value="MECHANOSENSITIVE CHANNEL MSCK"/>
    <property type="match status" value="1"/>
</dbReference>
<evidence type="ECO:0000256" key="1">
    <source>
        <dbReference type="ARBA" id="ARBA00004651"/>
    </source>
</evidence>
<dbReference type="EMBL" id="JAAVXB010000004">
    <property type="protein sequence ID" value="NKF22655.1"/>
    <property type="molecule type" value="Genomic_DNA"/>
</dbReference>
<sequence length="391" mass="42429">MSGLSVRSGVALAAQAPLLSTLVIVALALATSISLHWLVRSLQADRYRWQQRMRVWLGVERGQRIGELSWLLAAIDLLLLPITVYLLLHVWGLHDTGQAFLRALFTSGFTVGGIRIVVGKLLFGVVLFGILFTATRWLKRKLELDWLVRANVEPATREAAATLFGYVTFIVVALICLTFAGVDLSKLAIVAGALSVGIGFGLQNIVSNFVSGIILLFERPIRSGDYINVGGSEGTVRRMRIRATEIETPDRETLIVPNSILLSGQVRNRDLRSRYGRVVLPVSVAYGSDLRRVQKILLDLATQHPGVVSAGQIAGVSGPGVSFTSFGASSLDFELSAQILEASQKGSIASDLRFAIDAAFREAGIEMPYAQTDVHVRSMPEPPIAAPSRED</sequence>
<dbReference type="PANTHER" id="PTHR30347">
    <property type="entry name" value="POTASSIUM CHANNEL RELATED"/>
    <property type="match status" value="1"/>
</dbReference>
<evidence type="ECO:0000259" key="9">
    <source>
        <dbReference type="Pfam" id="PF21082"/>
    </source>
</evidence>
<dbReference type="AlphaFoldDB" id="A0A970B6J1"/>
<reference evidence="10" key="1">
    <citation type="submission" date="2020-03" db="EMBL/GenBank/DDBJ databases">
        <title>Solimonas marina sp. nov., isolated from deep seawater of the Pacific Ocean.</title>
        <authorList>
            <person name="Liu X."/>
            <person name="Lai Q."/>
            <person name="Sun F."/>
            <person name="Gai Y."/>
            <person name="Li G."/>
            <person name="Shao Z."/>
        </authorList>
    </citation>
    <scope>NUCLEOTIDE SEQUENCE</scope>
    <source>
        <strain evidence="10">C16B3</strain>
    </source>
</reference>
<dbReference type="PROSITE" id="PS01246">
    <property type="entry name" value="UPF0003"/>
    <property type="match status" value="1"/>
</dbReference>
<dbReference type="SUPFAM" id="SSF82689">
    <property type="entry name" value="Mechanosensitive channel protein MscS (YggB), C-terminal domain"/>
    <property type="match status" value="1"/>
</dbReference>
<dbReference type="InterPro" id="IPR023408">
    <property type="entry name" value="MscS_beta-dom_sf"/>
</dbReference>
<evidence type="ECO:0000256" key="6">
    <source>
        <dbReference type="ARBA" id="ARBA00023136"/>
    </source>
</evidence>
<comment type="caution">
    <text evidence="10">The sequence shown here is derived from an EMBL/GenBank/DDBJ whole genome shotgun (WGS) entry which is preliminary data.</text>
</comment>
<name>A0A970B6J1_9GAMM</name>
<feature type="transmembrane region" description="Helical" evidence="7">
    <location>
        <begin position="188"/>
        <end position="217"/>
    </location>
</feature>
<dbReference type="InterPro" id="IPR010920">
    <property type="entry name" value="LSM_dom_sf"/>
</dbReference>
<dbReference type="GO" id="GO:0005886">
    <property type="term" value="C:plasma membrane"/>
    <property type="evidence" value="ECO:0007669"/>
    <property type="project" value="UniProtKB-SubCell"/>
</dbReference>
<feature type="domain" description="Mechanosensitive ion channel MscS C-terminal" evidence="9">
    <location>
        <begin position="278"/>
        <end position="367"/>
    </location>
</feature>
<dbReference type="RefSeq" id="WP_168147894.1">
    <property type="nucleotide sequence ID" value="NZ_JAAVXB010000004.1"/>
</dbReference>
<evidence type="ECO:0000256" key="2">
    <source>
        <dbReference type="ARBA" id="ARBA00008017"/>
    </source>
</evidence>
<proteinExistence type="inferred from homology"/>
<feature type="transmembrane region" description="Helical" evidence="7">
    <location>
        <begin position="112"/>
        <end position="138"/>
    </location>
</feature>
<dbReference type="Gene3D" id="3.30.70.100">
    <property type="match status" value="1"/>
</dbReference>
<dbReference type="Gene3D" id="2.30.30.60">
    <property type="match status" value="1"/>
</dbReference>
<dbReference type="InterPro" id="IPR006686">
    <property type="entry name" value="MscS_channel_CS"/>
</dbReference>
<feature type="transmembrane region" description="Helical" evidence="7">
    <location>
        <begin position="70"/>
        <end position="92"/>
    </location>
</feature>
<gene>
    <name evidence="10" type="ORF">G7Y82_10025</name>
</gene>
<organism evidence="10 11">
    <name type="scientific">Solimonas marina</name>
    <dbReference type="NCBI Taxonomy" id="2714601"/>
    <lineage>
        <taxon>Bacteria</taxon>
        <taxon>Pseudomonadati</taxon>
        <taxon>Pseudomonadota</taxon>
        <taxon>Gammaproteobacteria</taxon>
        <taxon>Nevskiales</taxon>
        <taxon>Nevskiaceae</taxon>
        <taxon>Solimonas</taxon>
    </lineage>
</organism>
<keyword evidence="11" id="KW-1185">Reference proteome</keyword>
<keyword evidence="6 7" id="KW-0472">Membrane</keyword>
<keyword evidence="3" id="KW-1003">Cell membrane</keyword>
<evidence type="ECO:0000256" key="3">
    <source>
        <dbReference type="ARBA" id="ARBA00022475"/>
    </source>
</evidence>
<dbReference type="InterPro" id="IPR049278">
    <property type="entry name" value="MS_channel_C"/>
</dbReference>
<dbReference type="SUPFAM" id="SSF82861">
    <property type="entry name" value="Mechanosensitive channel protein MscS (YggB), transmembrane region"/>
    <property type="match status" value="1"/>
</dbReference>
<dbReference type="Pfam" id="PF00924">
    <property type="entry name" value="MS_channel_2nd"/>
    <property type="match status" value="1"/>
</dbReference>
<evidence type="ECO:0000256" key="4">
    <source>
        <dbReference type="ARBA" id="ARBA00022692"/>
    </source>
</evidence>
<dbReference type="Proteomes" id="UP000653472">
    <property type="component" value="Unassembled WGS sequence"/>
</dbReference>
<dbReference type="InterPro" id="IPR011066">
    <property type="entry name" value="MscS_channel_C_sf"/>
</dbReference>
<accession>A0A970B6J1</accession>
<dbReference type="SUPFAM" id="SSF50182">
    <property type="entry name" value="Sm-like ribonucleoproteins"/>
    <property type="match status" value="1"/>
</dbReference>
<evidence type="ECO:0000259" key="8">
    <source>
        <dbReference type="Pfam" id="PF00924"/>
    </source>
</evidence>
<comment type="subcellular location">
    <subcellularLocation>
        <location evidence="1">Cell membrane</location>
        <topology evidence="1">Multi-pass membrane protein</topology>
    </subcellularLocation>
</comment>
<dbReference type="Gene3D" id="1.10.287.1260">
    <property type="match status" value="1"/>
</dbReference>
<feature type="transmembrane region" description="Helical" evidence="7">
    <location>
        <begin position="159"/>
        <end position="182"/>
    </location>
</feature>
<evidence type="ECO:0000313" key="10">
    <source>
        <dbReference type="EMBL" id="NKF22655.1"/>
    </source>
</evidence>
<dbReference type="InterPro" id="IPR011014">
    <property type="entry name" value="MscS_channel_TM-2"/>
</dbReference>